<dbReference type="PRINTS" id="PR00032">
    <property type="entry name" value="HTHARAC"/>
</dbReference>
<sequence>MNKRKLYTIDTISELHKISGLSQPEHPLISLVDYSLVNYQIDEPEINWIQDLYFIGLKRDLHGKMTYGQGKYDYDGGLVSFIAPRQLVGLDISRQEKKPSGYILAFHPDFLWNTDLAKKIHNYDFFGYKVNEALFLSEKEEQILIGIFQSIKQEYQSGIDQFTQNIIIAQIEVLLNYCERFYQRQFITRKKTNHQILDKLEIFLEDYFTSETIINNGLPSAQLIAEQLNISTNYLSSLLKSLTGQTTQQHIHGKLIEKAKEKLSTTELSVSEIAYELGFEHSQSFSKLFKAKTEVSPLEFRKSFN</sequence>
<keyword evidence="2" id="KW-0238">DNA-binding</keyword>
<accession>A0A381FA93</accession>
<organism evidence="5 6">
    <name type="scientific">Chryseobacterium indoltheticum</name>
    <dbReference type="NCBI Taxonomy" id="254"/>
    <lineage>
        <taxon>Bacteria</taxon>
        <taxon>Pseudomonadati</taxon>
        <taxon>Bacteroidota</taxon>
        <taxon>Flavobacteriia</taxon>
        <taxon>Flavobacteriales</taxon>
        <taxon>Weeksellaceae</taxon>
        <taxon>Chryseobacterium group</taxon>
        <taxon>Chryseobacterium</taxon>
    </lineage>
</organism>
<feature type="domain" description="HTH araC/xylS-type" evidence="4">
    <location>
        <begin position="198"/>
        <end position="303"/>
    </location>
</feature>
<keyword evidence="3" id="KW-0804">Transcription</keyword>
<dbReference type="InterPro" id="IPR018060">
    <property type="entry name" value="HTH_AraC"/>
</dbReference>
<dbReference type="Proteomes" id="UP000254282">
    <property type="component" value="Unassembled WGS sequence"/>
</dbReference>
<dbReference type="InterPro" id="IPR020449">
    <property type="entry name" value="Tscrpt_reg_AraC-type_HTH"/>
</dbReference>
<proteinExistence type="predicted"/>
<evidence type="ECO:0000313" key="5">
    <source>
        <dbReference type="EMBL" id="SUX43437.1"/>
    </source>
</evidence>
<dbReference type="InterPro" id="IPR009057">
    <property type="entry name" value="Homeodomain-like_sf"/>
</dbReference>
<dbReference type="GO" id="GO:0003700">
    <property type="term" value="F:DNA-binding transcription factor activity"/>
    <property type="evidence" value="ECO:0007669"/>
    <property type="project" value="InterPro"/>
</dbReference>
<evidence type="ECO:0000256" key="1">
    <source>
        <dbReference type="ARBA" id="ARBA00023015"/>
    </source>
</evidence>
<protein>
    <submittedName>
        <fullName evidence="5">L-rhamnose operon regulatory protein rhaS</fullName>
    </submittedName>
</protein>
<reference evidence="5 6" key="1">
    <citation type="submission" date="2018-06" db="EMBL/GenBank/DDBJ databases">
        <authorList>
            <consortium name="Pathogen Informatics"/>
            <person name="Doyle S."/>
        </authorList>
    </citation>
    <scope>NUCLEOTIDE SEQUENCE [LARGE SCALE GENOMIC DNA]</scope>
    <source>
        <strain evidence="5 6">NCTC13532</strain>
    </source>
</reference>
<evidence type="ECO:0000259" key="4">
    <source>
        <dbReference type="PROSITE" id="PS01124"/>
    </source>
</evidence>
<dbReference type="SMART" id="SM00342">
    <property type="entry name" value="HTH_ARAC"/>
    <property type="match status" value="1"/>
</dbReference>
<dbReference type="AlphaFoldDB" id="A0A381FA93"/>
<dbReference type="RefSeq" id="WP_115618950.1">
    <property type="nucleotide sequence ID" value="NZ_UFVR01000004.1"/>
</dbReference>
<dbReference type="Pfam" id="PF12833">
    <property type="entry name" value="HTH_18"/>
    <property type="match status" value="1"/>
</dbReference>
<name>A0A381FA93_9FLAO</name>
<dbReference type="EMBL" id="UFVR01000004">
    <property type="protein sequence ID" value="SUX43437.1"/>
    <property type="molecule type" value="Genomic_DNA"/>
</dbReference>
<dbReference type="PANTHER" id="PTHR43280">
    <property type="entry name" value="ARAC-FAMILY TRANSCRIPTIONAL REGULATOR"/>
    <property type="match status" value="1"/>
</dbReference>
<dbReference type="PANTHER" id="PTHR43280:SF32">
    <property type="entry name" value="TRANSCRIPTIONAL REGULATORY PROTEIN"/>
    <property type="match status" value="1"/>
</dbReference>
<dbReference type="PROSITE" id="PS01124">
    <property type="entry name" value="HTH_ARAC_FAMILY_2"/>
    <property type="match status" value="1"/>
</dbReference>
<evidence type="ECO:0000256" key="3">
    <source>
        <dbReference type="ARBA" id="ARBA00023163"/>
    </source>
</evidence>
<dbReference type="STRING" id="254.SAMN05421682_102278"/>
<dbReference type="SUPFAM" id="SSF46689">
    <property type="entry name" value="Homeodomain-like"/>
    <property type="match status" value="1"/>
</dbReference>
<evidence type="ECO:0000313" key="6">
    <source>
        <dbReference type="Proteomes" id="UP000254282"/>
    </source>
</evidence>
<dbReference type="Gene3D" id="1.10.10.60">
    <property type="entry name" value="Homeodomain-like"/>
    <property type="match status" value="2"/>
</dbReference>
<keyword evidence="1" id="KW-0805">Transcription regulation</keyword>
<gene>
    <name evidence="5" type="primary">rhaS_2</name>
    <name evidence="5" type="ORF">NCTC13532_00306</name>
</gene>
<dbReference type="GO" id="GO:0043565">
    <property type="term" value="F:sequence-specific DNA binding"/>
    <property type="evidence" value="ECO:0007669"/>
    <property type="project" value="InterPro"/>
</dbReference>
<evidence type="ECO:0000256" key="2">
    <source>
        <dbReference type="ARBA" id="ARBA00023125"/>
    </source>
</evidence>